<dbReference type="Gene3D" id="3.40.50.150">
    <property type="entry name" value="Vaccinia Virus protein VP39"/>
    <property type="match status" value="1"/>
</dbReference>
<dbReference type="InterPro" id="IPR035437">
    <property type="entry name" value="SNase_OB-fold_sf"/>
</dbReference>
<evidence type="ECO:0000313" key="11">
    <source>
        <dbReference type="Proteomes" id="UP000236173"/>
    </source>
</evidence>
<proteinExistence type="inferred from homology"/>
<name>A0A2H5XGB9_9BACT</name>
<keyword evidence="2 10" id="KW-0489">Methyltransferase</keyword>
<evidence type="ECO:0000256" key="7">
    <source>
        <dbReference type="ARBA" id="ARBA00049120"/>
    </source>
</evidence>
<dbReference type="InterPro" id="IPR029063">
    <property type="entry name" value="SAM-dependent_MTases_sf"/>
</dbReference>
<keyword evidence="3 10" id="KW-0808">Transferase</keyword>
<dbReference type="SUPFAM" id="SSF53335">
    <property type="entry name" value="S-adenosyl-L-methionine-dependent methyltransferases"/>
    <property type="match status" value="1"/>
</dbReference>
<dbReference type="Pfam" id="PF01555">
    <property type="entry name" value="N6_N4_Mtase"/>
    <property type="match status" value="1"/>
</dbReference>
<reference evidence="11" key="1">
    <citation type="submission" date="2017-09" db="EMBL/GenBank/DDBJ databases">
        <title>Metaegenomics of thermophilic ammonia-oxidizing enrichment culture.</title>
        <authorList>
            <person name="Kato S."/>
            <person name="Suzuki K."/>
        </authorList>
    </citation>
    <scope>NUCLEOTIDE SEQUENCE [LARGE SCALE GENOMIC DNA]</scope>
</reference>
<keyword evidence="6" id="KW-0238">DNA-binding</keyword>
<evidence type="ECO:0000256" key="5">
    <source>
        <dbReference type="ARBA" id="ARBA00022747"/>
    </source>
</evidence>
<dbReference type="AlphaFoldDB" id="A0A2H5XGB9"/>
<dbReference type="GO" id="GO:0009307">
    <property type="term" value="P:DNA restriction-modification system"/>
    <property type="evidence" value="ECO:0007669"/>
    <property type="project" value="UniProtKB-KW"/>
</dbReference>
<evidence type="ECO:0000256" key="2">
    <source>
        <dbReference type="ARBA" id="ARBA00022603"/>
    </source>
</evidence>
<comment type="similarity">
    <text evidence="1">Belongs to the N(4)/N(6)-methyltransferase family. N(4) subfamily.</text>
</comment>
<dbReference type="PROSITE" id="PS00093">
    <property type="entry name" value="N4_MTASE"/>
    <property type="match status" value="1"/>
</dbReference>
<dbReference type="InterPro" id="IPR017985">
    <property type="entry name" value="MeTrfase_CN4_CS"/>
</dbReference>
<protein>
    <recommendedName>
        <fullName evidence="8">Methyltransferase</fullName>
        <ecNumber evidence="8">2.1.1.-</ecNumber>
    </recommendedName>
</protein>
<keyword evidence="4" id="KW-0949">S-adenosyl-L-methionine</keyword>
<dbReference type="EMBL" id="BEHT01000061">
    <property type="protein sequence ID" value="GBD00221.1"/>
    <property type="molecule type" value="Genomic_DNA"/>
</dbReference>
<sequence>MERGATVFIADSRNMAEVADESVDLIVTSPPYWHIKDYGVEGQIGYGQTLHEYLLDLSRVWRECWRVLKPGRRLCINIGDQFARAVIYGRYKVIPLHAEIIAQCETIGFDYMGAIVWRKKTTMRTTGGAVVMGSFPYPPNGIVELDYEFILLFKKPERDTERKTQSRTPTEIKEASKLTRDEWKEFFSGHWEFAGERQVMHEAMFPEELPRRLIRMFSFVGETVLDPFLGSGTTVKVALELGRNAIGYEIQPAFESIIRRKLGITENALLTPPVTVIRRKEFLPPVDPPPDYAPQVKDARPLVDPKDLKFGEEVTYKVTDIVDERTLRMDNGLIVQLLGIVVPTERRELAIAYLRKFLLGKRVVLKFERPPEANGAPLSAYLYLTNRLFVNRKMIEMGLADADRTIWHRYRDRFLASERKRIDIHSSVSH</sequence>
<dbReference type="InterPro" id="IPR002941">
    <property type="entry name" value="DNA_methylase_N4/N6"/>
</dbReference>
<dbReference type="GO" id="GO:0015667">
    <property type="term" value="F:site-specific DNA-methyltransferase (cytosine-N4-specific) activity"/>
    <property type="evidence" value="ECO:0007669"/>
    <property type="project" value="UniProtKB-EC"/>
</dbReference>
<feature type="domain" description="DNA methylase N-4/N-6" evidence="9">
    <location>
        <begin position="23"/>
        <end position="258"/>
    </location>
</feature>
<dbReference type="GO" id="GO:0032259">
    <property type="term" value="P:methylation"/>
    <property type="evidence" value="ECO:0007669"/>
    <property type="project" value="UniProtKB-KW"/>
</dbReference>
<keyword evidence="5" id="KW-0680">Restriction system</keyword>
<evidence type="ECO:0000256" key="4">
    <source>
        <dbReference type="ARBA" id="ARBA00022691"/>
    </source>
</evidence>
<evidence type="ECO:0000256" key="8">
    <source>
        <dbReference type="RuleBase" id="RU362026"/>
    </source>
</evidence>
<dbReference type="Gene3D" id="2.40.50.90">
    <property type="match status" value="1"/>
</dbReference>
<dbReference type="CDD" id="cd02440">
    <property type="entry name" value="AdoMet_MTases"/>
    <property type="match status" value="1"/>
</dbReference>
<accession>A0A2H5XGB9</accession>
<evidence type="ECO:0000259" key="9">
    <source>
        <dbReference type="Pfam" id="PF01555"/>
    </source>
</evidence>
<dbReference type="Proteomes" id="UP000236173">
    <property type="component" value="Unassembled WGS sequence"/>
</dbReference>
<evidence type="ECO:0000256" key="1">
    <source>
        <dbReference type="ARBA" id="ARBA00010203"/>
    </source>
</evidence>
<dbReference type="GO" id="GO:0003677">
    <property type="term" value="F:DNA binding"/>
    <property type="evidence" value="ECO:0007669"/>
    <property type="project" value="UniProtKB-KW"/>
</dbReference>
<dbReference type="GO" id="GO:0008170">
    <property type="term" value="F:N-methyltransferase activity"/>
    <property type="evidence" value="ECO:0007669"/>
    <property type="project" value="InterPro"/>
</dbReference>
<dbReference type="PRINTS" id="PR00508">
    <property type="entry name" value="S21N4MTFRASE"/>
</dbReference>
<evidence type="ECO:0000256" key="6">
    <source>
        <dbReference type="ARBA" id="ARBA00023125"/>
    </source>
</evidence>
<dbReference type="SUPFAM" id="SSF50199">
    <property type="entry name" value="Staphylococcal nuclease"/>
    <property type="match status" value="1"/>
</dbReference>
<evidence type="ECO:0000313" key="10">
    <source>
        <dbReference type="EMBL" id="GBD00221.1"/>
    </source>
</evidence>
<dbReference type="EC" id="2.1.1.-" evidence="8"/>
<gene>
    <name evidence="10" type="primary">hindIIIM</name>
    <name evidence="10" type="ORF">HRbin17_02759</name>
</gene>
<comment type="caution">
    <text evidence="10">The sequence shown here is derived from an EMBL/GenBank/DDBJ whole genome shotgun (WGS) entry which is preliminary data.</text>
</comment>
<comment type="catalytic activity">
    <reaction evidence="7">
        <text>a 2'-deoxycytidine in DNA + S-adenosyl-L-methionine = an N(4)-methyl-2'-deoxycytidine in DNA + S-adenosyl-L-homocysteine + H(+)</text>
        <dbReference type="Rhea" id="RHEA:16857"/>
        <dbReference type="Rhea" id="RHEA-COMP:11369"/>
        <dbReference type="Rhea" id="RHEA-COMP:13674"/>
        <dbReference type="ChEBI" id="CHEBI:15378"/>
        <dbReference type="ChEBI" id="CHEBI:57856"/>
        <dbReference type="ChEBI" id="CHEBI:59789"/>
        <dbReference type="ChEBI" id="CHEBI:85452"/>
        <dbReference type="ChEBI" id="CHEBI:137933"/>
        <dbReference type="EC" id="2.1.1.113"/>
    </reaction>
</comment>
<dbReference type="InterPro" id="IPR001091">
    <property type="entry name" value="RM_Methyltransferase"/>
</dbReference>
<evidence type="ECO:0000256" key="3">
    <source>
        <dbReference type="ARBA" id="ARBA00022679"/>
    </source>
</evidence>
<organism evidence="10 11">
    <name type="scientific">Candidatus Fervidibacter japonicus</name>
    <dbReference type="NCBI Taxonomy" id="2035412"/>
    <lineage>
        <taxon>Bacteria</taxon>
        <taxon>Candidatus Fervidibacterota</taxon>
        <taxon>Candidatus Fervidibacter</taxon>
    </lineage>
</organism>